<comment type="caution">
    <text evidence="2">The sequence shown here is derived from an EMBL/GenBank/DDBJ whole genome shotgun (WGS) entry which is preliminary data.</text>
</comment>
<dbReference type="EMBL" id="JANPWB010000008">
    <property type="protein sequence ID" value="KAJ1163925.1"/>
    <property type="molecule type" value="Genomic_DNA"/>
</dbReference>
<organism evidence="2 3">
    <name type="scientific">Pleurodeles waltl</name>
    <name type="common">Iberian ribbed newt</name>
    <dbReference type="NCBI Taxonomy" id="8319"/>
    <lineage>
        <taxon>Eukaryota</taxon>
        <taxon>Metazoa</taxon>
        <taxon>Chordata</taxon>
        <taxon>Craniata</taxon>
        <taxon>Vertebrata</taxon>
        <taxon>Euteleostomi</taxon>
        <taxon>Amphibia</taxon>
        <taxon>Batrachia</taxon>
        <taxon>Caudata</taxon>
        <taxon>Salamandroidea</taxon>
        <taxon>Salamandridae</taxon>
        <taxon>Pleurodelinae</taxon>
        <taxon>Pleurodeles</taxon>
    </lineage>
</organism>
<dbReference type="AlphaFoldDB" id="A0AAV7SIP6"/>
<sequence length="223" mass="23725">MCSRLYAQANPVPEEGGLSSLCFSSAGLSIPLWSPEERRSESVCVYPHWAQHFALVPEKSTSSELSIFFGIGGQATRGSLRWDRRPAPQPRSASSSVPEERRSELVCELLKCALGSASCTSAEISIFLGTRGEADRVSVRALRPSSESLCGARGKRTRNCVQASSLADSASPSGTRGEGTQNCVRARSLAGSASSCGTQREGSPNSVYVRYSWSAHHLPVGAS</sequence>
<keyword evidence="3" id="KW-1185">Reference proteome</keyword>
<name>A0AAV7SIP6_PLEWA</name>
<feature type="region of interest" description="Disordered" evidence="1">
    <location>
        <begin position="79"/>
        <end position="98"/>
    </location>
</feature>
<dbReference type="Proteomes" id="UP001066276">
    <property type="component" value="Chromosome 4_2"/>
</dbReference>
<gene>
    <name evidence="2" type="ORF">NDU88_004377</name>
</gene>
<evidence type="ECO:0000313" key="3">
    <source>
        <dbReference type="Proteomes" id="UP001066276"/>
    </source>
</evidence>
<evidence type="ECO:0000313" key="2">
    <source>
        <dbReference type="EMBL" id="KAJ1163925.1"/>
    </source>
</evidence>
<accession>A0AAV7SIP6</accession>
<protein>
    <submittedName>
        <fullName evidence="2">Uncharacterized protein</fullName>
    </submittedName>
</protein>
<reference evidence="2" key="1">
    <citation type="journal article" date="2022" name="bioRxiv">
        <title>Sequencing and chromosome-scale assembly of the giantPleurodeles waltlgenome.</title>
        <authorList>
            <person name="Brown T."/>
            <person name="Elewa A."/>
            <person name="Iarovenko S."/>
            <person name="Subramanian E."/>
            <person name="Araus A.J."/>
            <person name="Petzold A."/>
            <person name="Susuki M."/>
            <person name="Suzuki K.-i.T."/>
            <person name="Hayashi T."/>
            <person name="Toyoda A."/>
            <person name="Oliveira C."/>
            <person name="Osipova E."/>
            <person name="Leigh N.D."/>
            <person name="Simon A."/>
            <person name="Yun M.H."/>
        </authorList>
    </citation>
    <scope>NUCLEOTIDE SEQUENCE</scope>
    <source>
        <strain evidence="2">20211129_DDA</strain>
        <tissue evidence="2">Liver</tissue>
    </source>
</reference>
<evidence type="ECO:0000256" key="1">
    <source>
        <dbReference type="SAM" id="MobiDB-lite"/>
    </source>
</evidence>
<proteinExistence type="predicted"/>